<gene>
    <name evidence="1" type="ORF">RSSM_01369</name>
</gene>
<proteinExistence type="predicted"/>
<sequence length="64" mass="6899">MIDVVSIACTASPRSASYESSPGIVCTANETTSDSSVFDASNRHAHRDRMNIASFRRIGETAHI</sequence>
<comment type="caution">
    <text evidence="1">The sequence shown here is derived from an EMBL/GenBank/DDBJ whole genome shotgun (WGS) entry which is preliminary data.</text>
</comment>
<reference evidence="1 2" key="1">
    <citation type="journal article" date="2013" name="Mar. Genomics">
        <title>Expression of sulfatases in Rhodopirellula baltica and the diversity of sulfatases in the genus Rhodopirellula.</title>
        <authorList>
            <person name="Wegner C.E."/>
            <person name="Richter-Heitmann T."/>
            <person name="Klindworth A."/>
            <person name="Klockow C."/>
            <person name="Richter M."/>
            <person name="Achstetter T."/>
            <person name="Glockner F.O."/>
            <person name="Harder J."/>
        </authorList>
    </citation>
    <scope>NUCLEOTIDE SEQUENCE [LARGE SCALE GENOMIC DNA]</scope>
    <source>
        <strain evidence="1 2">SM41</strain>
    </source>
</reference>
<accession>M5U6X1</accession>
<dbReference type="EMBL" id="ANOH01000105">
    <property type="protein sequence ID" value="EMI57207.1"/>
    <property type="molecule type" value="Genomic_DNA"/>
</dbReference>
<dbReference type="AlphaFoldDB" id="M5U6X1"/>
<name>M5U6X1_9BACT</name>
<protein>
    <submittedName>
        <fullName evidence="1">Uncharacterized protein</fullName>
    </submittedName>
</protein>
<organism evidence="1 2">
    <name type="scientific">Rhodopirellula sallentina SM41</name>
    <dbReference type="NCBI Taxonomy" id="1263870"/>
    <lineage>
        <taxon>Bacteria</taxon>
        <taxon>Pseudomonadati</taxon>
        <taxon>Planctomycetota</taxon>
        <taxon>Planctomycetia</taxon>
        <taxon>Pirellulales</taxon>
        <taxon>Pirellulaceae</taxon>
        <taxon>Rhodopirellula</taxon>
    </lineage>
</organism>
<dbReference type="Proteomes" id="UP000011885">
    <property type="component" value="Unassembled WGS sequence"/>
</dbReference>
<keyword evidence="2" id="KW-1185">Reference proteome</keyword>
<evidence type="ECO:0000313" key="2">
    <source>
        <dbReference type="Proteomes" id="UP000011885"/>
    </source>
</evidence>
<evidence type="ECO:0000313" key="1">
    <source>
        <dbReference type="EMBL" id="EMI57207.1"/>
    </source>
</evidence>